<dbReference type="InterPro" id="IPR002994">
    <property type="entry name" value="Surf1/Shy1"/>
</dbReference>
<proteinExistence type="inferred from homology"/>
<comment type="subcellular location">
    <subcellularLocation>
        <location evidence="6">Cell membrane</location>
        <topology evidence="6">Multi-pass membrane protein</topology>
    </subcellularLocation>
    <subcellularLocation>
        <location evidence="1">Membrane</location>
    </subcellularLocation>
</comment>
<evidence type="ECO:0000313" key="8">
    <source>
        <dbReference type="EMBL" id="MDA2809618.1"/>
    </source>
</evidence>
<gene>
    <name evidence="8" type="ORF">O4J56_03100</name>
</gene>
<organism evidence="8 9">
    <name type="scientific">Nocardiopsis endophytica</name>
    <dbReference type="NCBI Taxonomy" id="3018445"/>
    <lineage>
        <taxon>Bacteria</taxon>
        <taxon>Bacillati</taxon>
        <taxon>Actinomycetota</taxon>
        <taxon>Actinomycetes</taxon>
        <taxon>Streptosporangiales</taxon>
        <taxon>Nocardiopsidaceae</taxon>
        <taxon>Nocardiopsis</taxon>
    </lineage>
</organism>
<keyword evidence="9" id="KW-1185">Reference proteome</keyword>
<evidence type="ECO:0000313" key="9">
    <source>
        <dbReference type="Proteomes" id="UP001527866"/>
    </source>
</evidence>
<feature type="region of interest" description="Disordered" evidence="7">
    <location>
        <begin position="207"/>
        <end position="226"/>
    </location>
</feature>
<dbReference type="PANTHER" id="PTHR23427:SF2">
    <property type="entry name" value="SURFEIT LOCUS PROTEIN 1"/>
    <property type="match status" value="1"/>
</dbReference>
<dbReference type="PROSITE" id="PS50895">
    <property type="entry name" value="SURF1"/>
    <property type="match status" value="1"/>
</dbReference>
<accession>A0ABT4TY56</accession>
<dbReference type="RefSeq" id="WP_270683519.1">
    <property type="nucleotide sequence ID" value="NZ_JAQFWQ010000005.1"/>
</dbReference>
<dbReference type="InterPro" id="IPR045214">
    <property type="entry name" value="Surf1/Surf4"/>
</dbReference>
<sequence>MRFRLFTPRWIGLHLLALLAFAVCMAAGYWQFERAQQPDRGEVVNPAEELAGAQELDSVVGPTDYMPESLGNTAVTATGTFADTAPLLAPGYENGADAEDPGAFGYYVIAPLVTGDDTAVAVNRGWIPADEAEQEGAVDRLAPVPEGEVTVTGWLQPPQKNEEGIVRMDVPAGHIERIAPSVLVNEWPYRLYEGYIVLGGQEPSDGAPPAGGIAMSPAPPPAPEQGITWNWKNVSYAAQWAVFGGAVIVFWISLIRRELEDASSDGDGTGDGEDGGDRAPEPQAPAAAP</sequence>
<dbReference type="PANTHER" id="PTHR23427">
    <property type="entry name" value="SURFEIT LOCUS PROTEIN"/>
    <property type="match status" value="1"/>
</dbReference>
<feature type="compositionally biased region" description="Acidic residues" evidence="7">
    <location>
        <begin position="261"/>
        <end position="274"/>
    </location>
</feature>
<feature type="transmembrane region" description="Helical" evidence="6">
    <location>
        <begin position="237"/>
        <end position="255"/>
    </location>
</feature>
<comment type="similarity">
    <text evidence="2 6">Belongs to the SURF1 family.</text>
</comment>
<evidence type="ECO:0000256" key="1">
    <source>
        <dbReference type="ARBA" id="ARBA00004370"/>
    </source>
</evidence>
<keyword evidence="3 6" id="KW-0812">Transmembrane</keyword>
<keyword evidence="6" id="KW-1003">Cell membrane</keyword>
<protein>
    <recommendedName>
        <fullName evidence="6">SURF1-like protein</fullName>
    </recommendedName>
</protein>
<feature type="region of interest" description="Disordered" evidence="7">
    <location>
        <begin position="261"/>
        <end position="289"/>
    </location>
</feature>
<dbReference type="CDD" id="cd06662">
    <property type="entry name" value="SURF1"/>
    <property type="match status" value="1"/>
</dbReference>
<dbReference type="Proteomes" id="UP001527866">
    <property type="component" value="Unassembled WGS sequence"/>
</dbReference>
<evidence type="ECO:0000256" key="6">
    <source>
        <dbReference type="RuleBase" id="RU363076"/>
    </source>
</evidence>
<evidence type="ECO:0000256" key="5">
    <source>
        <dbReference type="ARBA" id="ARBA00023136"/>
    </source>
</evidence>
<keyword evidence="5 6" id="KW-0472">Membrane</keyword>
<evidence type="ECO:0000256" key="3">
    <source>
        <dbReference type="ARBA" id="ARBA00022692"/>
    </source>
</evidence>
<comment type="caution">
    <text evidence="6">Lacks conserved residue(s) required for the propagation of feature annotation.</text>
</comment>
<comment type="caution">
    <text evidence="8">The sequence shown here is derived from an EMBL/GenBank/DDBJ whole genome shotgun (WGS) entry which is preliminary data.</text>
</comment>
<evidence type="ECO:0000256" key="2">
    <source>
        <dbReference type="ARBA" id="ARBA00007165"/>
    </source>
</evidence>
<name>A0ABT4TY56_9ACTN</name>
<reference evidence="8 9" key="1">
    <citation type="submission" date="2023-01" db="EMBL/GenBank/DDBJ databases">
        <title>Draft genome sequence of Nocardiopsis sp. RSe5-2 isolated from halophytes.</title>
        <authorList>
            <person name="Duangmal K."/>
            <person name="Chantavorakit T."/>
        </authorList>
    </citation>
    <scope>NUCLEOTIDE SEQUENCE [LARGE SCALE GENOMIC DNA]</scope>
    <source>
        <strain evidence="8 9">RSe5-2</strain>
    </source>
</reference>
<evidence type="ECO:0000256" key="7">
    <source>
        <dbReference type="SAM" id="MobiDB-lite"/>
    </source>
</evidence>
<keyword evidence="4 6" id="KW-1133">Transmembrane helix</keyword>
<evidence type="ECO:0000256" key="4">
    <source>
        <dbReference type="ARBA" id="ARBA00022989"/>
    </source>
</evidence>
<dbReference type="Pfam" id="PF02104">
    <property type="entry name" value="SURF1"/>
    <property type="match status" value="1"/>
</dbReference>
<dbReference type="EMBL" id="JAQFWQ010000005">
    <property type="protein sequence ID" value="MDA2809618.1"/>
    <property type="molecule type" value="Genomic_DNA"/>
</dbReference>